<evidence type="ECO:0000256" key="1">
    <source>
        <dbReference type="SAM" id="Coils"/>
    </source>
</evidence>
<name>A0AAU9U4M9_EUPED</name>
<evidence type="ECO:0000313" key="2">
    <source>
        <dbReference type="EMBL" id="CAH2094255.1"/>
    </source>
</evidence>
<dbReference type="Proteomes" id="UP001153954">
    <property type="component" value="Unassembled WGS sequence"/>
</dbReference>
<reference evidence="2" key="1">
    <citation type="submission" date="2022-03" db="EMBL/GenBank/DDBJ databases">
        <authorList>
            <person name="Tunstrom K."/>
        </authorList>
    </citation>
    <scope>NUCLEOTIDE SEQUENCE</scope>
</reference>
<dbReference type="AlphaFoldDB" id="A0AAU9U4M9"/>
<proteinExistence type="predicted"/>
<feature type="coiled-coil region" evidence="1">
    <location>
        <begin position="283"/>
        <end position="340"/>
    </location>
</feature>
<organism evidence="2 3">
    <name type="scientific">Euphydryas editha</name>
    <name type="common">Edith's checkerspot</name>
    <dbReference type="NCBI Taxonomy" id="104508"/>
    <lineage>
        <taxon>Eukaryota</taxon>
        <taxon>Metazoa</taxon>
        <taxon>Ecdysozoa</taxon>
        <taxon>Arthropoda</taxon>
        <taxon>Hexapoda</taxon>
        <taxon>Insecta</taxon>
        <taxon>Pterygota</taxon>
        <taxon>Neoptera</taxon>
        <taxon>Endopterygota</taxon>
        <taxon>Lepidoptera</taxon>
        <taxon>Glossata</taxon>
        <taxon>Ditrysia</taxon>
        <taxon>Papilionoidea</taxon>
        <taxon>Nymphalidae</taxon>
        <taxon>Nymphalinae</taxon>
        <taxon>Euphydryas</taxon>
    </lineage>
</organism>
<dbReference type="InterPro" id="IPR049630">
    <property type="entry name" value="DYDC-like_DD"/>
</dbReference>
<gene>
    <name evidence="2" type="ORF">EEDITHA_LOCUS9837</name>
</gene>
<keyword evidence="3" id="KW-1185">Reference proteome</keyword>
<protein>
    <submittedName>
        <fullName evidence="2">Uncharacterized protein</fullName>
    </submittedName>
</protein>
<feature type="coiled-coil region" evidence="1">
    <location>
        <begin position="525"/>
        <end position="552"/>
    </location>
</feature>
<evidence type="ECO:0000313" key="3">
    <source>
        <dbReference type="Proteomes" id="UP001153954"/>
    </source>
</evidence>
<dbReference type="EMBL" id="CAKOGL010000014">
    <property type="protein sequence ID" value="CAH2094255.1"/>
    <property type="molecule type" value="Genomic_DNA"/>
</dbReference>
<comment type="caution">
    <text evidence="2">The sequence shown here is derived from an EMBL/GenBank/DDBJ whole genome shotgun (WGS) entry which is preliminary data.</text>
</comment>
<dbReference type="CDD" id="cd22966">
    <property type="entry name" value="DD_DYDC-like"/>
    <property type="match status" value="1"/>
</dbReference>
<keyword evidence="1" id="KW-0175">Coiled coil</keyword>
<accession>A0AAU9U4M9</accession>
<sequence>MDFNKQYIYKLRNVSLAEPYIILNDDVAPKLNNYIRLLDEIAFEDGSYHIYYGEIKTILNSFIEHWTQMMDEAIKEADRCSNTITKEALMKMMEKTILIHQMKQVDFEQQFLPAENSFEKEIFNNLKEKFESFMEQLLIMRDDLKKLDKQTKVEAFAKEHFPISLKRKNDIFIFTYYFISEQLTFVIDRIHISLKEILTRVRNNVRTMEERSEVNISRLLIRLYEKNKEHLMLSRQDIRSSADIAEVQRSMEIIKDKIEDSKHVPYKRLQEEFEYWDTKMYEFEQINKTLKKIQAEEKKVLEQEKLFNSLKDTEIPAPKRKCWENMGERFKQKLEELRELKSNAAKTLLTFFSVRGADRIEYSDNIGKYFVDDYGHQRYIFDYGLKELHVNCDGDFVEKPDKQRYFYDNMGRFIIDDNGQKLYQLAPCTSTYRIENDIFVKESKDCGHSEQVKNECRMQIKNPTDEQVLPDKKPIDIKGKLDAEVVKYLWDTFGHVLPEILYDVSETRPKNPIHYIARRLIALKFKKNENDLVKMKREASEYRENIHKDRTEKMKQKLDAWKAKQVKRRKPEESDDTEERFVYDAHVLQQDFIRSLENYNV</sequence>